<dbReference type="InterPro" id="IPR010877">
    <property type="entry name" value="Phage_Mu_Gp46"/>
</dbReference>
<evidence type="ECO:0000259" key="2">
    <source>
        <dbReference type="Pfam" id="PF04865"/>
    </source>
</evidence>
<dbReference type="AlphaFoldDB" id="A0A1A9VZ25"/>
<dbReference type="InterPro" id="IPR052399">
    <property type="entry name" value="Phage_Baseplate_Assmbl_Protein"/>
</dbReference>
<dbReference type="InterPro" id="IPR006949">
    <property type="entry name" value="Barrel_Baseplate_J-like"/>
</dbReference>
<dbReference type="STRING" id="37001.A0A1A9VZ25"/>
<sequence>MTGVLIQHDDRLSRAVIISLFTWRRAEPDDDTDTPFGWWGDTWPTVQNDRIGSRLHLLKRSTLTNQTAQKAKEYISQALTWMTDDDSVLRRLDAEVYARVQAAAIHTLYGYIDYLARNILPDLADEDWLTRHVSIPSDSEIHRDDGQIYTTTPSAKGVLRVPVVAKSSGQAGNCEDGIALRLATPISGLSSTGYADNIRTGTDIEDLDSWRQRIMARWYDTPQGGADSDYVRWAKEVLGISRAWTHRHKNGIGTVGVMVASDDVDHPAPTQEILTKVREHILPLAPVTGTKTVAISIALSTDTPEMRAAVIAEIKAFLQREGEPGSKLFLSRLAEAISLAAGEIAHRLIAPTADIELANTEVPVLGEVTWVKYKE</sequence>
<feature type="domain" description="Baseplate J-like central" evidence="3">
    <location>
        <begin position="222"/>
        <end position="293"/>
    </location>
</feature>
<feature type="domain" description="Baseplate protein J-like barrel" evidence="2">
    <location>
        <begin position="134"/>
        <end position="193"/>
    </location>
</feature>
<dbReference type="InterPro" id="IPR058530">
    <property type="entry name" value="Baseplate_J-like_C"/>
</dbReference>
<dbReference type="PANTHER" id="PTHR37829">
    <property type="entry name" value="PHAGE-LIKE ELEMENT PBSX PROTEIN XKDT"/>
    <property type="match status" value="1"/>
</dbReference>
<keyword evidence="6" id="KW-1185">Reference proteome</keyword>
<comment type="similarity">
    <text evidence="1">Belongs to the Mu gp47/PBSX XkdT family.</text>
</comment>
<reference evidence="5" key="2">
    <citation type="submission" date="2020-05" db="UniProtKB">
        <authorList>
            <consortium name="EnsemblMetazoa"/>
        </authorList>
    </citation>
    <scope>IDENTIFICATION</scope>
    <source>
        <strain evidence="5">IAEA</strain>
    </source>
</reference>
<dbReference type="Pfam" id="PF04865">
    <property type="entry name" value="Baseplate_J"/>
    <property type="match status" value="1"/>
</dbReference>
<dbReference type="Pfam" id="PF26079">
    <property type="entry name" value="Baseplate_J_C"/>
    <property type="match status" value="1"/>
</dbReference>
<dbReference type="Pfam" id="PF26078">
    <property type="entry name" value="Baseplate_J_M"/>
    <property type="match status" value="1"/>
</dbReference>
<proteinExistence type="inferred from homology"/>
<organism evidence="5 6">
    <name type="scientific">Glossina brevipalpis</name>
    <dbReference type="NCBI Taxonomy" id="37001"/>
    <lineage>
        <taxon>Eukaryota</taxon>
        <taxon>Metazoa</taxon>
        <taxon>Ecdysozoa</taxon>
        <taxon>Arthropoda</taxon>
        <taxon>Hexapoda</taxon>
        <taxon>Insecta</taxon>
        <taxon>Pterygota</taxon>
        <taxon>Neoptera</taxon>
        <taxon>Endopterygota</taxon>
        <taxon>Diptera</taxon>
        <taxon>Brachycera</taxon>
        <taxon>Muscomorpha</taxon>
        <taxon>Hippoboscoidea</taxon>
        <taxon>Glossinidae</taxon>
        <taxon>Glossina</taxon>
    </lineage>
</organism>
<protein>
    <submittedName>
        <fullName evidence="5">Baseplate_J domain-containing protein</fullName>
    </submittedName>
</protein>
<reference evidence="6" key="1">
    <citation type="submission" date="2014-03" db="EMBL/GenBank/DDBJ databases">
        <authorList>
            <person name="Aksoy S."/>
            <person name="Warren W."/>
            <person name="Wilson R.K."/>
        </authorList>
    </citation>
    <scope>NUCLEOTIDE SEQUENCE [LARGE SCALE GENOMIC DNA]</scope>
    <source>
        <strain evidence="6">IAEA</strain>
    </source>
</reference>
<dbReference type="Pfam" id="PF07409">
    <property type="entry name" value="GP46"/>
    <property type="match status" value="1"/>
</dbReference>
<dbReference type="Proteomes" id="UP000091820">
    <property type="component" value="Unassembled WGS sequence"/>
</dbReference>
<feature type="domain" description="Baseplate J-like C-terminal" evidence="4">
    <location>
        <begin position="294"/>
        <end position="370"/>
    </location>
</feature>
<name>A0A1A9VZ25_9MUSC</name>
<evidence type="ECO:0000313" key="5">
    <source>
        <dbReference type="EnsemblMetazoa" id="GBRI000043-PA"/>
    </source>
</evidence>
<accession>A0A1A9VZ25</accession>
<evidence type="ECO:0000259" key="4">
    <source>
        <dbReference type="Pfam" id="PF26079"/>
    </source>
</evidence>
<dbReference type="PANTHER" id="PTHR37829:SF3">
    <property type="entry name" value="PROTEIN JAYE-RELATED"/>
    <property type="match status" value="1"/>
</dbReference>
<dbReference type="InterPro" id="IPR058531">
    <property type="entry name" value="Baseplate_J_M"/>
</dbReference>
<evidence type="ECO:0000259" key="3">
    <source>
        <dbReference type="Pfam" id="PF26078"/>
    </source>
</evidence>
<dbReference type="VEuPathDB" id="VectorBase:GBRI000043"/>
<evidence type="ECO:0000313" key="6">
    <source>
        <dbReference type="Proteomes" id="UP000091820"/>
    </source>
</evidence>
<dbReference type="EnsemblMetazoa" id="GBRI000043-RA">
    <property type="protein sequence ID" value="GBRI000043-PA"/>
    <property type="gene ID" value="GBRI000043"/>
</dbReference>
<evidence type="ECO:0000256" key="1">
    <source>
        <dbReference type="ARBA" id="ARBA00038087"/>
    </source>
</evidence>